<reference evidence="1 2" key="1">
    <citation type="journal article" date="2018" name="Front. Plant Sci.">
        <title>Red Clover (Trifolium pratense) and Zigzag Clover (T. medium) - A Picture of Genomic Similarities and Differences.</title>
        <authorList>
            <person name="Dluhosova J."/>
            <person name="Istvanek J."/>
            <person name="Nedelnik J."/>
            <person name="Repkova J."/>
        </authorList>
    </citation>
    <scope>NUCLEOTIDE SEQUENCE [LARGE SCALE GENOMIC DNA]</scope>
    <source>
        <strain evidence="2">cv. 10/8</strain>
        <tissue evidence="1">Leaf</tissue>
    </source>
</reference>
<dbReference type="Proteomes" id="UP000265520">
    <property type="component" value="Unassembled WGS sequence"/>
</dbReference>
<organism evidence="1 2">
    <name type="scientific">Trifolium medium</name>
    <dbReference type="NCBI Taxonomy" id="97028"/>
    <lineage>
        <taxon>Eukaryota</taxon>
        <taxon>Viridiplantae</taxon>
        <taxon>Streptophyta</taxon>
        <taxon>Embryophyta</taxon>
        <taxon>Tracheophyta</taxon>
        <taxon>Spermatophyta</taxon>
        <taxon>Magnoliopsida</taxon>
        <taxon>eudicotyledons</taxon>
        <taxon>Gunneridae</taxon>
        <taxon>Pentapetalae</taxon>
        <taxon>rosids</taxon>
        <taxon>fabids</taxon>
        <taxon>Fabales</taxon>
        <taxon>Fabaceae</taxon>
        <taxon>Papilionoideae</taxon>
        <taxon>50 kb inversion clade</taxon>
        <taxon>NPAAA clade</taxon>
        <taxon>Hologalegina</taxon>
        <taxon>IRL clade</taxon>
        <taxon>Trifolieae</taxon>
        <taxon>Trifolium</taxon>
    </lineage>
</organism>
<accession>A0A392UL87</accession>
<sequence>KIRRKGKRKLASTVDDDGNAMNLDSISFIHCSKCEEAQ</sequence>
<comment type="caution">
    <text evidence="1">The sequence shown here is derived from an EMBL/GenBank/DDBJ whole genome shotgun (WGS) entry which is preliminary data.</text>
</comment>
<evidence type="ECO:0000313" key="2">
    <source>
        <dbReference type="Proteomes" id="UP000265520"/>
    </source>
</evidence>
<dbReference type="AlphaFoldDB" id="A0A392UL87"/>
<protein>
    <submittedName>
        <fullName evidence="1">Uncharacterized protein</fullName>
    </submittedName>
</protein>
<dbReference type="EMBL" id="LXQA010843279">
    <property type="protein sequence ID" value="MCI73648.1"/>
    <property type="molecule type" value="Genomic_DNA"/>
</dbReference>
<name>A0A392UL87_9FABA</name>
<feature type="non-terminal residue" evidence="1">
    <location>
        <position position="1"/>
    </location>
</feature>
<keyword evidence="2" id="KW-1185">Reference proteome</keyword>
<proteinExistence type="predicted"/>
<evidence type="ECO:0000313" key="1">
    <source>
        <dbReference type="EMBL" id="MCI73648.1"/>
    </source>
</evidence>